<comment type="caution">
    <text evidence="2">The sequence shown here is derived from an EMBL/GenBank/DDBJ whole genome shotgun (WGS) entry which is preliminary data.</text>
</comment>
<keyword evidence="1" id="KW-1133">Transmembrane helix</keyword>
<keyword evidence="1" id="KW-0812">Transmembrane</keyword>
<evidence type="ECO:0000313" key="3">
    <source>
        <dbReference type="Proteomes" id="UP001212217"/>
    </source>
</evidence>
<reference evidence="2" key="1">
    <citation type="submission" date="2023-08" db="EMBL/GenBank/DDBJ databases">
        <title>Dental plaque isolates bound by oral lectin ZG16B.</title>
        <authorList>
            <person name="Ghosh S."/>
        </authorList>
    </citation>
    <scope>NUCLEOTIDE SEQUENCE</scope>
    <source>
        <strain evidence="2">DP3_5B</strain>
    </source>
</reference>
<proteinExistence type="predicted"/>
<organism evidence="2 3">
    <name type="scientific">Gemella haemolysans</name>
    <dbReference type="NCBI Taxonomy" id="1379"/>
    <lineage>
        <taxon>Bacteria</taxon>
        <taxon>Bacillati</taxon>
        <taxon>Bacillota</taxon>
        <taxon>Bacilli</taxon>
        <taxon>Bacillales</taxon>
        <taxon>Gemellaceae</taxon>
        <taxon>Gemella</taxon>
    </lineage>
</organism>
<evidence type="ECO:0000256" key="1">
    <source>
        <dbReference type="SAM" id="Phobius"/>
    </source>
</evidence>
<dbReference type="AlphaFoldDB" id="A0AAW6B331"/>
<gene>
    <name evidence="2" type="ORF">PNO30_07280</name>
</gene>
<dbReference type="RefSeq" id="WP_048802054.1">
    <property type="nucleotide sequence ID" value="NZ_JAQMFS010000091.1"/>
</dbReference>
<name>A0AAW6B331_9BACL</name>
<protein>
    <submittedName>
        <fullName evidence="2">Uncharacterized protein</fullName>
    </submittedName>
</protein>
<dbReference type="EMBL" id="JAQMFS010000091">
    <property type="protein sequence ID" value="MDB6186557.1"/>
    <property type="molecule type" value="Genomic_DNA"/>
</dbReference>
<feature type="transmembrane region" description="Helical" evidence="1">
    <location>
        <begin position="53"/>
        <end position="73"/>
    </location>
</feature>
<evidence type="ECO:0000313" key="2">
    <source>
        <dbReference type="EMBL" id="MDB6186557.1"/>
    </source>
</evidence>
<keyword evidence="1" id="KW-0472">Membrane</keyword>
<dbReference type="Proteomes" id="UP001212217">
    <property type="component" value="Unassembled WGS sequence"/>
</dbReference>
<accession>A0AAW6B331</accession>
<feature type="transmembrane region" description="Helical" evidence="1">
    <location>
        <begin position="79"/>
        <end position="101"/>
    </location>
</feature>
<sequence length="135" mass="15904">MITILSKLFLALTSEKLPSYTLKSIKSGGYTKEELDIICKIVKDDYTRYKKGFKASVVMVFFTTSLILFLGFYQGAYRAFLIEMLILYIVIFTLMFILIYVQKVNKIRKTFLKAVKKGYPELYNEYEDKLYEYVD</sequence>